<organism evidence="8 9">
    <name type="scientific">Actinocrispum wychmicini</name>
    <dbReference type="NCBI Taxonomy" id="1213861"/>
    <lineage>
        <taxon>Bacteria</taxon>
        <taxon>Bacillati</taxon>
        <taxon>Actinomycetota</taxon>
        <taxon>Actinomycetes</taxon>
        <taxon>Pseudonocardiales</taxon>
        <taxon>Pseudonocardiaceae</taxon>
        <taxon>Actinocrispum</taxon>
    </lineage>
</organism>
<dbReference type="PRINTS" id="PR00359">
    <property type="entry name" value="BP450"/>
</dbReference>
<keyword evidence="9" id="KW-1185">Reference proteome</keyword>
<name>A0A4R2IXU9_9PSEU</name>
<evidence type="ECO:0000256" key="7">
    <source>
        <dbReference type="SAM" id="MobiDB-lite"/>
    </source>
</evidence>
<keyword evidence="3" id="KW-0479">Metal-binding</keyword>
<comment type="caution">
    <text evidence="8">The sequence shown here is derived from an EMBL/GenBank/DDBJ whole genome shotgun (WGS) entry which is preliminary data.</text>
</comment>
<keyword evidence="2" id="KW-0349">Heme</keyword>
<dbReference type="GO" id="GO:0020037">
    <property type="term" value="F:heme binding"/>
    <property type="evidence" value="ECO:0007669"/>
    <property type="project" value="InterPro"/>
</dbReference>
<gene>
    <name evidence="8" type="ORF">EV192_114162</name>
</gene>
<keyword evidence="4" id="KW-0560">Oxidoreductase</keyword>
<dbReference type="GO" id="GO:0005506">
    <property type="term" value="F:iron ion binding"/>
    <property type="evidence" value="ECO:0007669"/>
    <property type="project" value="InterPro"/>
</dbReference>
<keyword evidence="6" id="KW-0503">Monooxygenase</keyword>
<comment type="similarity">
    <text evidence="1">Belongs to the cytochrome P450 family.</text>
</comment>
<keyword evidence="5" id="KW-0408">Iron</keyword>
<dbReference type="PANTHER" id="PTHR46696:SF1">
    <property type="entry name" value="CYTOCHROME P450 YJIB-RELATED"/>
    <property type="match status" value="1"/>
</dbReference>
<dbReference type="InterPro" id="IPR002397">
    <property type="entry name" value="Cyt_P450_B"/>
</dbReference>
<evidence type="ECO:0000313" key="8">
    <source>
        <dbReference type="EMBL" id="TCO49792.1"/>
    </source>
</evidence>
<dbReference type="SUPFAM" id="SSF48264">
    <property type="entry name" value="Cytochrome P450"/>
    <property type="match status" value="1"/>
</dbReference>
<proteinExistence type="inferred from homology"/>
<evidence type="ECO:0000256" key="4">
    <source>
        <dbReference type="ARBA" id="ARBA00023002"/>
    </source>
</evidence>
<evidence type="ECO:0000256" key="2">
    <source>
        <dbReference type="ARBA" id="ARBA00022617"/>
    </source>
</evidence>
<dbReference type="AlphaFoldDB" id="A0A4R2IXU9"/>
<dbReference type="CDD" id="cd11031">
    <property type="entry name" value="Cyp158A-like"/>
    <property type="match status" value="1"/>
</dbReference>
<dbReference type="FunFam" id="1.10.630.10:FF:000018">
    <property type="entry name" value="Cytochrome P450 monooxygenase"/>
    <property type="match status" value="1"/>
</dbReference>
<protein>
    <submittedName>
        <fullName evidence="8">Pentalenolactone synthase</fullName>
    </submittedName>
</protein>
<dbReference type="Gene3D" id="1.10.630.10">
    <property type="entry name" value="Cytochrome P450"/>
    <property type="match status" value="1"/>
</dbReference>
<feature type="region of interest" description="Disordered" evidence="7">
    <location>
        <begin position="30"/>
        <end position="55"/>
    </location>
</feature>
<dbReference type="GO" id="GO:0016705">
    <property type="term" value="F:oxidoreductase activity, acting on paired donors, with incorporation or reduction of molecular oxygen"/>
    <property type="evidence" value="ECO:0007669"/>
    <property type="project" value="InterPro"/>
</dbReference>
<evidence type="ECO:0000256" key="3">
    <source>
        <dbReference type="ARBA" id="ARBA00022723"/>
    </source>
</evidence>
<evidence type="ECO:0000256" key="1">
    <source>
        <dbReference type="ARBA" id="ARBA00010617"/>
    </source>
</evidence>
<evidence type="ECO:0000256" key="6">
    <source>
        <dbReference type="ARBA" id="ARBA00023033"/>
    </source>
</evidence>
<dbReference type="PANTHER" id="PTHR46696">
    <property type="entry name" value="P450, PUTATIVE (EUROFUNG)-RELATED"/>
    <property type="match status" value="1"/>
</dbReference>
<evidence type="ECO:0000256" key="5">
    <source>
        <dbReference type="ARBA" id="ARBA00023004"/>
    </source>
</evidence>
<dbReference type="EMBL" id="SLWS01000014">
    <property type="protein sequence ID" value="TCO49792.1"/>
    <property type="molecule type" value="Genomic_DNA"/>
</dbReference>
<dbReference type="Pfam" id="PF00067">
    <property type="entry name" value="p450"/>
    <property type="match status" value="1"/>
</dbReference>
<sequence>MIKTQTPTGDPAWLATDHAEVRRLLADERLGRSHPEPATAARTGASALFGGPSGNFETEHADHARMRSLLQPHFSPKRMRALRPRIQALTTELLDKLTPPTDLHAELALPLPILVICELLGVPYEDRDQFRQWTQDAANTVDGTRSQQGLAALFGYGHELVAKKRANPQDDVISQLAATEGVTDYEAATLSMTLLFAGHETTVMQIGKGAMLLLDNPDQWQALVDDPSLVPNAVEEILRAPRAYANKGGGIPRYARTEMQVGDATIHQGDLVLLSITAANEDPAVFPDPERVDVTRQTSAHLAFGHSIRYCLGAPLARIELTEVFTQLVTRFPTMRLAVSSDDLVFNTDTLGSGLTALPVTW</sequence>
<dbReference type="InterPro" id="IPR001128">
    <property type="entry name" value="Cyt_P450"/>
</dbReference>
<reference evidence="8 9" key="1">
    <citation type="submission" date="2019-03" db="EMBL/GenBank/DDBJ databases">
        <title>Genomic Encyclopedia of Type Strains, Phase IV (KMG-IV): sequencing the most valuable type-strain genomes for metagenomic binning, comparative biology and taxonomic classification.</title>
        <authorList>
            <person name="Goeker M."/>
        </authorList>
    </citation>
    <scope>NUCLEOTIDE SEQUENCE [LARGE SCALE GENOMIC DNA]</scope>
    <source>
        <strain evidence="8 9">DSM 45934</strain>
    </source>
</reference>
<accession>A0A4R2IXU9</accession>
<dbReference type="RefSeq" id="WP_243727491.1">
    <property type="nucleotide sequence ID" value="NZ_SLWS01000014.1"/>
</dbReference>
<dbReference type="GO" id="GO:0004497">
    <property type="term" value="F:monooxygenase activity"/>
    <property type="evidence" value="ECO:0007669"/>
    <property type="project" value="UniProtKB-KW"/>
</dbReference>
<dbReference type="Proteomes" id="UP000295680">
    <property type="component" value="Unassembled WGS sequence"/>
</dbReference>
<evidence type="ECO:0000313" key="9">
    <source>
        <dbReference type="Proteomes" id="UP000295680"/>
    </source>
</evidence>
<dbReference type="InterPro" id="IPR036396">
    <property type="entry name" value="Cyt_P450_sf"/>
</dbReference>